<protein>
    <recommendedName>
        <fullName evidence="2">Cytokine receptor common subunit beta N-terminal domain-containing protein</fullName>
    </recommendedName>
</protein>
<dbReference type="GeneTree" id="ENSGT00950000185093"/>
<dbReference type="Ensembl" id="ENSCPBT00000038789.1">
    <property type="protein sequence ID" value="ENSCPBP00000032991.1"/>
    <property type="gene ID" value="ENSCPBG00000023124.1"/>
</dbReference>
<evidence type="ECO:0000313" key="4">
    <source>
        <dbReference type="Proteomes" id="UP000694380"/>
    </source>
</evidence>
<dbReference type="Gene3D" id="2.60.40.10">
    <property type="entry name" value="Immunoglobulins"/>
    <property type="match status" value="1"/>
</dbReference>
<sequence>WWAQAGVNMKAFCRALLALCWAFRVGESRESLPMQSLRCYNDYTSQTTCTWQECTAARRFIQVTLHHEDNIDK</sequence>
<feature type="domain" description="Cytokine receptor common subunit beta N-terminal" evidence="2">
    <location>
        <begin position="32"/>
        <end position="72"/>
    </location>
</feature>
<reference evidence="3" key="2">
    <citation type="submission" date="2025-09" db="UniProtKB">
        <authorList>
            <consortium name="Ensembl"/>
        </authorList>
    </citation>
    <scope>IDENTIFICATION</scope>
</reference>
<dbReference type="Pfam" id="PF21460">
    <property type="entry name" value="IL3Rb_N"/>
    <property type="match status" value="1"/>
</dbReference>
<keyword evidence="1" id="KW-0732">Signal</keyword>
<dbReference type="OMA" id="NMTLHHE"/>
<name>A0A8C3IFV0_CHRPI</name>
<dbReference type="InterPro" id="IPR048668">
    <property type="entry name" value="IL3RB_N"/>
</dbReference>
<feature type="chain" id="PRO_5034959592" description="Cytokine receptor common subunit beta N-terminal domain-containing protein" evidence="1">
    <location>
        <begin position="29"/>
        <end position="73"/>
    </location>
</feature>
<dbReference type="InterPro" id="IPR036116">
    <property type="entry name" value="FN3_sf"/>
</dbReference>
<keyword evidence="4" id="KW-1185">Reference proteome</keyword>
<reference evidence="3" key="1">
    <citation type="submission" date="2025-08" db="UniProtKB">
        <authorList>
            <consortium name="Ensembl"/>
        </authorList>
    </citation>
    <scope>IDENTIFICATION</scope>
</reference>
<dbReference type="InterPro" id="IPR013783">
    <property type="entry name" value="Ig-like_fold"/>
</dbReference>
<evidence type="ECO:0000313" key="3">
    <source>
        <dbReference type="Ensembl" id="ENSCPBP00000032991.1"/>
    </source>
</evidence>
<dbReference type="SUPFAM" id="SSF49265">
    <property type="entry name" value="Fibronectin type III"/>
    <property type="match status" value="1"/>
</dbReference>
<organism evidence="3 4">
    <name type="scientific">Chrysemys picta bellii</name>
    <name type="common">Western painted turtle</name>
    <name type="synonym">Emys bellii</name>
    <dbReference type="NCBI Taxonomy" id="8478"/>
    <lineage>
        <taxon>Eukaryota</taxon>
        <taxon>Metazoa</taxon>
        <taxon>Chordata</taxon>
        <taxon>Craniata</taxon>
        <taxon>Vertebrata</taxon>
        <taxon>Euteleostomi</taxon>
        <taxon>Archelosauria</taxon>
        <taxon>Testudinata</taxon>
        <taxon>Testudines</taxon>
        <taxon>Cryptodira</taxon>
        <taxon>Durocryptodira</taxon>
        <taxon>Testudinoidea</taxon>
        <taxon>Emydidae</taxon>
        <taxon>Chrysemys</taxon>
    </lineage>
</organism>
<accession>A0A8C3IFV0</accession>
<proteinExistence type="predicted"/>
<dbReference type="Proteomes" id="UP000694380">
    <property type="component" value="Unplaced"/>
</dbReference>
<dbReference type="AlphaFoldDB" id="A0A8C3IFV0"/>
<evidence type="ECO:0000259" key="2">
    <source>
        <dbReference type="Pfam" id="PF21460"/>
    </source>
</evidence>
<evidence type="ECO:0000256" key="1">
    <source>
        <dbReference type="SAM" id="SignalP"/>
    </source>
</evidence>
<feature type="signal peptide" evidence="1">
    <location>
        <begin position="1"/>
        <end position="28"/>
    </location>
</feature>